<dbReference type="GO" id="GO:0005313">
    <property type="term" value="F:L-glutamate transmembrane transporter activity"/>
    <property type="evidence" value="ECO:0007669"/>
    <property type="project" value="TreeGrafter"/>
</dbReference>
<proteinExistence type="inferred from homology"/>
<dbReference type="PRINTS" id="PR00173">
    <property type="entry name" value="EDTRNSPORT"/>
</dbReference>
<dbReference type="GO" id="GO:0005886">
    <property type="term" value="C:plasma membrane"/>
    <property type="evidence" value="ECO:0007669"/>
    <property type="project" value="TreeGrafter"/>
</dbReference>
<feature type="transmembrane region" description="Helical" evidence="7">
    <location>
        <begin position="374"/>
        <end position="403"/>
    </location>
</feature>
<evidence type="ECO:0000256" key="2">
    <source>
        <dbReference type="ARBA" id="ARBA00006148"/>
    </source>
</evidence>
<keyword evidence="3 7" id="KW-0813">Transport</keyword>
<feature type="transmembrane region" description="Helical" evidence="7">
    <location>
        <begin position="12"/>
        <end position="30"/>
    </location>
</feature>
<dbReference type="InterPro" id="IPR050746">
    <property type="entry name" value="DAACS"/>
</dbReference>
<reference evidence="10" key="1">
    <citation type="submission" date="2023-03" db="UniProtKB">
        <authorList>
            <consortium name="WormBaseParasite"/>
        </authorList>
    </citation>
    <scope>IDENTIFICATION</scope>
</reference>
<dbReference type="PANTHER" id="PTHR11958:SF63">
    <property type="entry name" value="AMINO ACID TRANSPORTER"/>
    <property type="match status" value="1"/>
</dbReference>
<dbReference type="Gene3D" id="1.10.3860.10">
    <property type="entry name" value="Sodium:dicarboxylate symporter"/>
    <property type="match status" value="1"/>
</dbReference>
<dbReference type="Proteomes" id="UP000036681">
    <property type="component" value="Unplaced"/>
</dbReference>
<name>A0A9J2PJP6_ASCLU</name>
<protein>
    <recommendedName>
        <fullName evidence="7">Amino acid transporter</fullName>
    </recommendedName>
</protein>
<evidence type="ECO:0000313" key="9">
    <source>
        <dbReference type="Proteomes" id="UP000036681"/>
    </source>
</evidence>
<evidence type="ECO:0000256" key="6">
    <source>
        <dbReference type="ARBA" id="ARBA00023136"/>
    </source>
</evidence>
<evidence type="ECO:0000256" key="3">
    <source>
        <dbReference type="ARBA" id="ARBA00022448"/>
    </source>
</evidence>
<evidence type="ECO:0000256" key="7">
    <source>
        <dbReference type="RuleBase" id="RU361216"/>
    </source>
</evidence>
<feature type="transmembrane region" description="Helical" evidence="7">
    <location>
        <begin position="262"/>
        <end position="288"/>
    </location>
</feature>
<evidence type="ECO:0000256" key="4">
    <source>
        <dbReference type="ARBA" id="ARBA00022692"/>
    </source>
</evidence>
<keyword evidence="6 7" id="KW-0472">Membrane</keyword>
<feature type="transmembrane region" description="Helical" evidence="7">
    <location>
        <begin position="83"/>
        <end position="109"/>
    </location>
</feature>
<accession>A0A9J2PJP6</accession>
<feature type="transmembrane region" description="Helical" evidence="7">
    <location>
        <begin position="300"/>
        <end position="321"/>
    </location>
</feature>
<dbReference type="Pfam" id="PF00375">
    <property type="entry name" value="SDF"/>
    <property type="match status" value="1"/>
</dbReference>
<dbReference type="GO" id="GO:0015501">
    <property type="term" value="F:glutamate:sodium symporter activity"/>
    <property type="evidence" value="ECO:0007669"/>
    <property type="project" value="TreeGrafter"/>
</dbReference>
<dbReference type="InterPro" id="IPR001991">
    <property type="entry name" value="Na-dicarboxylate_symporter"/>
</dbReference>
<evidence type="ECO:0000313" key="10">
    <source>
        <dbReference type="WBParaSite" id="ALUE_0001024001-mRNA-1"/>
    </source>
</evidence>
<evidence type="ECO:0000256" key="5">
    <source>
        <dbReference type="ARBA" id="ARBA00022989"/>
    </source>
</evidence>
<dbReference type="PANTHER" id="PTHR11958">
    <property type="entry name" value="SODIUM/DICARBOXYLATE SYMPORTER-RELATED"/>
    <property type="match status" value="1"/>
</dbReference>
<evidence type="ECO:0000256" key="1">
    <source>
        <dbReference type="ARBA" id="ARBA00004141"/>
    </source>
</evidence>
<organism evidence="9 10">
    <name type="scientific">Ascaris lumbricoides</name>
    <name type="common">Giant roundworm</name>
    <dbReference type="NCBI Taxonomy" id="6252"/>
    <lineage>
        <taxon>Eukaryota</taxon>
        <taxon>Metazoa</taxon>
        <taxon>Ecdysozoa</taxon>
        <taxon>Nematoda</taxon>
        <taxon>Chromadorea</taxon>
        <taxon>Rhabditida</taxon>
        <taxon>Spirurina</taxon>
        <taxon>Ascaridomorpha</taxon>
        <taxon>Ascaridoidea</taxon>
        <taxon>Ascarididae</taxon>
        <taxon>Ascaris</taxon>
    </lineage>
</organism>
<dbReference type="WBParaSite" id="ALUE_0001024001-mRNA-1">
    <property type="protein sequence ID" value="ALUE_0001024001-mRNA-1"/>
    <property type="gene ID" value="ALUE_0001024001"/>
</dbReference>
<feature type="region of interest" description="Disordered" evidence="8">
    <location>
        <begin position="503"/>
        <end position="550"/>
    </location>
</feature>
<evidence type="ECO:0000256" key="8">
    <source>
        <dbReference type="SAM" id="MobiDB-lite"/>
    </source>
</evidence>
<keyword evidence="5 7" id="KW-1133">Transmembrane helix</keyword>
<feature type="transmembrane region" description="Helical" evidence="7">
    <location>
        <begin position="189"/>
        <end position="208"/>
    </location>
</feature>
<dbReference type="AlphaFoldDB" id="A0A9J2PJP6"/>
<sequence>MATCKQWLRSNLLLLLTIASVVIGVITGLVTREYKPSQRIVEIFAFPGELFMRMLQMAVLPLVTSSIMTGLATLDARTSKRIFILSFSYYLVTTGVAIGLGIILVVLIAPGHRTKLEGSESGDFVSPSEQAQLNTRDAFFDLLRNLFPENIAEACVKQSRTVYRKQEHISERNETITVFTKSSVYTRQMNIMGIITVSITAGIILGRIKDTSQSLIECLSVIDQITTKMIMVVMWYSPIGIASLIAGKLLEMADVWRTLSALGFYMITVMTGFVIQMFVLQPLMYFLLTRRNPFAYMRGLIQVWLTAFVTASSAATLPITIRCCEHNLHIDERVTRFVLPVGATVNMNGEALYEAVSAIFIAQLTGWELSPIRLIMISLVATVGSIGAAAVPSAGAVTVLIVLNAVGLGTRHMAMILAVDWFIDRVRTSVNVIGDAFTAGVVQYYCSEVLQRTNTTTEEVTTREQMNVDVEEVGAGRHMLLEPKEPSGRGDVIASFDYQLKSNDADESEPKFATKQNGKQGNEAFASYVTESNSRKGSSESGDDSTGSKE</sequence>
<dbReference type="GO" id="GO:0015175">
    <property type="term" value="F:neutral L-amino acid transmembrane transporter activity"/>
    <property type="evidence" value="ECO:0007669"/>
    <property type="project" value="TreeGrafter"/>
</dbReference>
<comment type="subcellular location">
    <subcellularLocation>
        <location evidence="1 7">Membrane</location>
        <topology evidence="1 7">Multi-pass membrane protein</topology>
    </subcellularLocation>
</comment>
<keyword evidence="9" id="KW-1185">Reference proteome</keyword>
<comment type="similarity">
    <text evidence="2 7">Belongs to the dicarboxylate/amino acid:cation symporter (DAACS) (TC 2.A.23) family.</text>
</comment>
<keyword evidence="4 7" id="KW-0812">Transmembrane</keyword>
<dbReference type="InterPro" id="IPR036458">
    <property type="entry name" value="Na:dicarbo_symporter_sf"/>
</dbReference>
<feature type="transmembrane region" description="Helical" evidence="7">
    <location>
        <begin position="50"/>
        <end position="71"/>
    </location>
</feature>
<dbReference type="SUPFAM" id="SSF118215">
    <property type="entry name" value="Proton glutamate symport protein"/>
    <property type="match status" value="1"/>
</dbReference>
<keyword evidence="7" id="KW-0769">Symport</keyword>
<feature type="transmembrane region" description="Helical" evidence="7">
    <location>
        <begin position="229"/>
        <end position="250"/>
    </location>
</feature>